<dbReference type="RefSeq" id="WP_157397294.1">
    <property type="nucleotide sequence ID" value="NZ_WSEL01000003.1"/>
</dbReference>
<evidence type="ECO:0000313" key="6">
    <source>
        <dbReference type="Proteomes" id="UP000469385"/>
    </source>
</evidence>
<dbReference type="InterPro" id="IPR001647">
    <property type="entry name" value="HTH_TetR"/>
</dbReference>
<dbReference type="PROSITE" id="PS50977">
    <property type="entry name" value="HTH_TETR_2"/>
    <property type="match status" value="1"/>
</dbReference>
<dbReference type="PANTHER" id="PTHR30328">
    <property type="entry name" value="TRANSCRIPTIONAL REPRESSOR"/>
    <property type="match status" value="1"/>
</dbReference>
<accession>A0A6N8IRU1</accession>
<dbReference type="InterPro" id="IPR036271">
    <property type="entry name" value="Tet_transcr_reg_TetR-rel_C_sf"/>
</dbReference>
<dbReference type="PRINTS" id="PR00455">
    <property type="entry name" value="HTHTETR"/>
</dbReference>
<dbReference type="InterPro" id="IPR050109">
    <property type="entry name" value="HTH-type_TetR-like_transc_reg"/>
</dbReference>
<keyword evidence="6" id="KW-1185">Reference proteome</keyword>
<feature type="domain" description="HTH tetR-type" evidence="4">
    <location>
        <begin position="31"/>
        <end position="91"/>
    </location>
</feature>
<name>A0A6N8IRU1_9BURK</name>
<evidence type="ECO:0000259" key="4">
    <source>
        <dbReference type="PROSITE" id="PS50977"/>
    </source>
</evidence>
<keyword evidence="1 2" id="KW-0238">DNA-binding</keyword>
<gene>
    <name evidence="5" type="ORF">GON04_07445</name>
</gene>
<dbReference type="Proteomes" id="UP000469385">
    <property type="component" value="Unassembled WGS sequence"/>
</dbReference>
<evidence type="ECO:0000313" key="5">
    <source>
        <dbReference type="EMBL" id="MVQ29275.1"/>
    </source>
</evidence>
<evidence type="ECO:0000256" key="3">
    <source>
        <dbReference type="SAM" id="MobiDB-lite"/>
    </source>
</evidence>
<dbReference type="SUPFAM" id="SSF46689">
    <property type="entry name" value="Homeodomain-like"/>
    <property type="match status" value="1"/>
</dbReference>
<dbReference type="Pfam" id="PF00440">
    <property type="entry name" value="TetR_N"/>
    <property type="match status" value="1"/>
</dbReference>
<dbReference type="AlphaFoldDB" id="A0A6N8IRU1"/>
<evidence type="ECO:0000256" key="2">
    <source>
        <dbReference type="PROSITE-ProRule" id="PRU00335"/>
    </source>
</evidence>
<protein>
    <submittedName>
        <fullName evidence="5">TetR family transcriptional regulator</fullName>
    </submittedName>
</protein>
<feature type="DNA-binding region" description="H-T-H motif" evidence="2">
    <location>
        <begin position="54"/>
        <end position="73"/>
    </location>
</feature>
<evidence type="ECO:0000256" key="1">
    <source>
        <dbReference type="ARBA" id="ARBA00023125"/>
    </source>
</evidence>
<proteinExistence type="predicted"/>
<feature type="region of interest" description="Disordered" evidence="3">
    <location>
        <begin position="1"/>
        <end position="32"/>
    </location>
</feature>
<organism evidence="5 6">
    <name type="scientific">Ramlibacter pinisoli</name>
    <dbReference type="NCBI Taxonomy" id="2682844"/>
    <lineage>
        <taxon>Bacteria</taxon>
        <taxon>Pseudomonadati</taxon>
        <taxon>Pseudomonadota</taxon>
        <taxon>Betaproteobacteria</taxon>
        <taxon>Burkholderiales</taxon>
        <taxon>Comamonadaceae</taxon>
        <taxon>Ramlibacter</taxon>
    </lineage>
</organism>
<sequence length="230" mass="26536">MNEPVRVERARTAPAARQAARPEPGRTNDPERTKADILRVAEAEFGEKGLAGARIDEIAELTRTSKRMIYYYFGSKEGLYLAVLEESYRRVRDIESELHLQDLEPEDALRRLVAFTFDHHLDHENYIRLVMSENIHRGEYLAQSRRIQDLNVPAIAAIRNLLDRGVQSGLFRKGLDPVDIHASISALSFFNVSNRHTFSLIFKLDMQSKAYIAQRRENVVEMVVRFVRKL</sequence>
<comment type="caution">
    <text evidence="5">The sequence shown here is derived from an EMBL/GenBank/DDBJ whole genome shotgun (WGS) entry which is preliminary data.</text>
</comment>
<feature type="compositionally biased region" description="Basic and acidic residues" evidence="3">
    <location>
        <begin position="23"/>
        <end position="32"/>
    </location>
</feature>
<dbReference type="Gene3D" id="1.10.357.10">
    <property type="entry name" value="Tetracycline Repressor, domain 2"/>
    <property type="match status" value="1"/>
</dbReference>
<feature type="compositionally biased region" description="Low complexity" evidence="3">
    <location>
        <begin position="12"/>
        <end position="22"/>
    </location>
</feature>
<dbReference type="SUPFAM" id="SSF48498">
    <property type="entry name" value="Tetracyclin repressor-like, C-terminal domain"/>
    <property type="match status" value="1"/>
</dbReference>
<dbReference type="GO" id="GO:0003677">
    <property type="term" value="F:DNA binding"/>
    <property type="evidence" value="ECO:0007669"/>
    <property type="project" value="UniProtKB-UniRule"/>
</dbReference>
<reference evidence="5 6" key="1">
    <citation type="submission" date="2019-12" db="EMBL/GenBank/DDBJ databases">
        <authorList>
            <person name="Huq M.A."/>
        </authorList>
    </citation>
    <scope>NUCLEOTIDE SEQUENCE [LARGE SCALE GENOMIC DNA]</scope>
    <source>
        <strain evidence="5 6">MAH-25</strain>
    </source>
</reference>
<dbReference type="Pfam" id="PF17938">
    <property type="entry name" value="TetR_C_29"/>
    <property type="match status" value="1"/>
</dbReference>
<dbReference type="InterPro" id="IPR041474">
    <property type="entry name" value="NicS_C"/>
</dbReference>
<dbReference type="PANTHER" id="PTHR30328:SF54">
    <property type="entry name" value="HTH-TYPE TRANSCRIPTIONAL REPRESSOR SCO4008"/>
    <property type="match status" value="1"/>
</dbReference>
<dbReference type="EMBL" id="WSEL01000003">
    <property type="protein sequence ID" value="MVQ29275.1"/>
    <property type="molecule type" value="Genomic_DNA"/>
</dbReference>
<feature type="compositionally biased region" description="Basic and acidic residues" evidence="3">
    <location>
        <begin position="1"/>
        <end position="11"/>
    </location>
</feature>
<dbReference type="InterPro" id="IPR009057">
    <property type="entry name" value="Homeodomain-like_sf"/>
</dbReference>